<accession>A0A9P6D505</accession>
<reference evidence="1" key="1">
    <citation type="submission" date="2020-11" db="EMBL/GenBank/DDBJ databases">
        <authorList>
            <consortium name="DOE Joint Genome Institute"/>
            <person name="Ahrendt S."/>
            <person name="Riley R."/>
            <person name="Andreopoulos W."/>
            <person name="Labutti K."/>
            <person name="Pangilinan J."/>
            <person name="Ruiz-Duenas F.J."/>
            <person name="Barrasa J.M."/>
            <person name="Sanchez-Garcia M."/>
            <person name="Camarero S."/>
            <person name="Miyauchi S."/>
            <person name="Serrano A."/>
            <person name="Linde D."/>
            <person name="Babiker R."/>
            <person name="Drula E."/>
            <person name="Ayuso-Fernandez I."/>
            <person name="Pacheco R."/>
            <person name="Padilla G."/>
            <person name="Ferreira P."/>
            <person name="Barriuso J."/>
            <person name="Kellner H."/>
            <person name="Castanera R."/>
            <person name="Alfaro M."/>
            <person name="Ramirez L."/>
            <person name="Pisabarro A.G."/>
            <person name="Kuo A."/>
            <person name="Tritt A."/>
            <person name="Lipzen A."/>
            <person name="He G."/>
            <person name="Yan M."/>
            <person name="Ng V."/>
            <person name="Cullen D."/>
            <person name="Martin F."/>
            <person name="Rosso M.-N."/>
            <person name="Henrissat B."/>
            <person name="Hibbett D."/>
            <person name="Martinez A.T."/>
            <person name="Grigoriev I.V."/>
        </authorList>
    </citation>
    <scope>NUCLEOTIDE SEQUENCE</scope>
    <source>
        <strain evidence="1">CIRM-BRFM 674</strain>
    </source>
</reference>
<evidence type="ECO:0000313" key="1">
    <source>
        <dbReference type="EMBL" id="KAF9483128.1"/>
    </source>
</evidence>
<keyword evidence="2" id="KW-1185">Reference proteome</keyword>
<comment type="caution">
    <text evidence="1">The sequence shown here is derived from an EMBL/GenBank/DDBJ whole genome shotgun (WGS) entry which is preliminary data.</text>
</comment>
<gene>
    <name evidence="1" type="ORF">BDN70DRAFT_892009</name>
</gene>
<protein>
    <submittedName>
        <fullName evidence="1">Uncharacterized protein</fullName>
    </submittedName>
</protein>
<dbReference type="AlphaFoldDB" id="A0A9P6D505"/>
<sequence length="348" mass="38820">MSASSSRRRRCMTNQELHIQRKGGVNWIWHRKKRHGHFHTWRIRPPSLQDKRGSVWSAIESINCFSKRNLRGFEFRGNWPTDTFVSELLEYLARVLSFRFINTLGRLSSTTQAAAQTQEDQAHTPSGADASVCRSRGCKDVTLPGGAPWLSTTHEHPQSRDLEDASGYSVRYSHSKATMGYSSPTEYPGYSGPLLPQGRVHGVDIATQWSPENLPRLEEPPRGSVGSAIILNIATGPISVHEDNQYIFNLQTHHPVPAVVPQDQSFKIAPDGFSQVVDIDRSTQALTEYLTPHNDHSSPCTVPMGYYDAPALQQGGLPVSPMPYGLYPSDISFVEPETWKYSDAYNGA</sequence>
<proteinExistence type="predicted"/>
<name>A0A9P6D505_9AGAR</name>
<organism evidence="1 2">
    <name type="scientific">Pholiota conissans</name>
    <dbReference type="NCBI Taxonomy" id="109636"/>
    <lineage>
        <taxon>Eukaryota</taxon>
        <taxon>Fungi</taxon>
        <taxon>Dikarya</taxon>
        <taxon>Basidiomycota</taxon>
        <taxon>Agaricomycotina</taxon>
        <taxon>Agaricomycetes</taxon>
        <taxon>Agaricomycetidae</taxon>
        <taxon>Agaricales</taxon>
        <taxon>Agaricineae</taxon>
        <taxon>Strophariaceae</taxon>
        <taxon>Pholiota</taxon>
    </lineage>
</organism>
<evidence type="ECO:0000313" key="2">
    <source>
        <dbReference type="Proteomes" id="UP000807469"/>
    </source>
</evidence>
<dbReference type="EMBL" id="MU155157">
    <property type="protein sequence ID" value="KAF9483128.1"/>
    <property type="molecule type" value="Genomic_DNA"/>
</dbReference>
<dbReference type="Proteomes" id="UP000807469">
    <property type="component" value="Unassembled WGS sequence"/>
</dbReference>